<keyword evidence="6 11" id="KW-0255">Endonuclease</keyword>
<reference evidence="14" key="1">
    <citation type="journal article" date="2023" name="Mol. Biol. Evol.">
        <title>Third-Generation Sequencing Reveals the Adaptive Role of the Epigenome in Three Deep-Sea Polychaetes.</title>
        <authorList>
            <person name="Perez M."/>
            <person name="Aroh O."/>
            <person name="Sun Y."/>
            <person name="Lan Y."/>
            <person name="Juniper S.K."/>
            <person name="Young C.R."/>
            <person name="Angers B."/>
            <person name="Qian P.Y."/>
        </authorList>
    </citation>
    <scope>NUCLEOTIDE SEQUENCE</scope>
    <source>
        <strain evidence="14">P08H-3</strain>
    </source>
</reference>
<dbReference type="GO" id="GO:0016829">
    <property type="term" value="F:lyase activity"/>
    <property type="evidence" value="ECO:0007669"/>
    <property type="project" value="UniProtKB-KW"/>
</dbReference>
<evidence type="ECO:0000256" key="4">
    <source>
        <dbReference type="ARBA" id="ARBA00022722"/>
    </source>
</evidence>
<comment type="subunit">
    <text evidence="3 11">Monomer.</text>
</comment>
<evidence type="ECO:0000256" key="3">
    <source>
        <dbReference type="ARBA" id="ARBA00011245"/>
    </source>
</evidence>
<comment type="caution">
    <text evidence="14">The sequence shown here is derived from an EMBL/GenBank/DDBJ whole genome shotgun (WGS) entry which is preliminary data.</text>
</comment>
<keyword evidence="15" id="KW-1185">Reference proteome</keyword>
<keyword evidence="9 11" id="KW-0464">Manganese</keyword>
<comment type="cofactor">
    <cofactor evidence="1 11">
        <name>Mn(2+)</name>
        <dbReference type="ChEBI" id="CHEBI:29035"/>
    </cofactor>
</comment>
<proteinExistence type="inferred from homology"/>
<dbReference type="PANTHER" id="PTHR12439:SF11">
    <property type="entry name" value="URIDYLATE-SPECIFIC ENDORIBONUCLEASE"/>
    <property type="match status" value="1"/>
</dbReference>
<comment type="catalytic activity">
    <reaction evidence="11">
        <text>ribonucleotidyl-uridine-RNA = a 5'-end dephospho-uridine-RNA + a 3'-end 2',3'-cyclophospho-ribonucleotide-RNA</text>
        <dbReference type="Rhea" id="RHEA:67792"/>
        <dbReference type="Rhea" id="RHEA-COMP:10464"/>
        <dbReference type="Rhea" id="RHEA-COMP:17354"/>
        <dbReference type="Rhea" id="RHEA-COMP:17356"/>
        <dbReference type="ChEBI" id="CHEBI:83064"/>
        <dbReference type="ChEBI" id="CHEBI:173117"/>
        <dbReference type="ChEBI" id="CHEBI:173224"/>
    </reaction>
</comment>
<evidence type="ECO:0000256" key="1">
    <source>
        <dbReference type="ARBA" id="ARBA00001936"/>
    </source>
</evidence>
<gene>
    <name evidence="14" type="ORF">LSH36_32g14053</name>
</gene>
<dbReference type="EMBL" id="JAODUP010000032">
    <property type="protein sequence ID" value="KAK2167086.1"/>
    <property type="molecule type" value="Genomic_DNA"/>
</dbReference>
<feature type="transmembrane region" description="Helical" evidence="12">
    <location>
        <begin position="20"/>
        <end position="47"/>
    </location>
</feature>
<dbReference type="Pfam" id="PF09412">
    <property type="entry name" value="XendoU"/>
    <property type="match status" value="1"/>
</dbReference>
<dbReference type="Proteomes" id="UP001208570">
    <property type="component" value="Unassembled WGS sequence"/>
</dbReference>
<evidence type="ECO:0000256" key="8">
    <source>
        <dbReference type="ARBA" id="ARBA00022884"/>
    </source>
</evidence>
<evidence type="ECO:0000313" key="15">
    <source>
        <dbReference type="Proteomes" id="UP001208570"/>
    </source>
</evidence>
<keyword evidence="4 11" id="KW-0540">Nuclease</keyword>
<dbReference type="PROSITE" id="PS51959">
    <property type="entry name" value="ENDOU"/>
    <property type="match status" value="1"/>
</dbReference>
<dbReference type="CDD" id="cd21159">
    <property type="entry name" value="XendoU"/>
    <property type="match status" value="1"/>
</dbReference>
<dbReference type="InterPro" id="IPR037227">
    <property type="entry name" value="EndoU-like"/>
</dbReference>
<dbReference type="GO" id="GO:0016787">
    <property type="term" value="F:hydrolase activity"/>
    <property type="evidence" value="ECO:0007669"/>
    <property type="project" value="UniProtKB-KW"/>
</dbReference>
<dbReference type="GO" id="GO:0003723">
    <property type="term" value="F:RNA binding"/>
    <property type="evidence" value="ECO:0007669"/>
    <property type="project" value="UniProtKB-UniRule"/>
</dbReference>
<keyword evidence="8 11" id="KW-0694">RNA-binding</keyword>
<dbReference type="InterPro" id="IPR039787">
    <property type="entry name" value="ENDOU"/>
</dbReference>
<comment type="similarity">
    <text evidence="2 11">Belongs to the ENDOU family.</text>
</comment>
<evidence type="ECO:0000256" key="10">
    <source>
        <dbReference type="ARBA" id="ARBA00023239"/>
    </source>
</evidence>
<keyword evidence="12" id="KW-0472">Membrane</keyword>
<keyword evidence="5 11" id="KW-0479">Metal-binding</keyword>
<keyword evidence="12" id="KW-0812">Transmembrane</keyword>
<evidence type="ECO:0000256" key="5">
    <source>
        <dbReference type="ARBA" id="ARBA00022723"/>
    </source>
</evidence>
<feature type="domain" description="EndoU" evidence="13">
    <location>
        <begin position="112"/>
        <end position="365"/>
    </location>
</feature>
<evidence type="ECO:0000256" key="11">
    <source>
        <dbReference type="RuleBase" id="RU367085"/>
    </source>
</evidence>
<dbReference type="GO" id="GO:0046872">
    <property type="term" value="F:metal ion binding"/>
    <property type="evidence" value="ECO:0007669"/>
    <property type="project" value="UniProtKB-UniRule"/>
</dbReference>
<dbReference type="AlphaFoldDB" id="A0AAD9K9A1"/>
<dbReference type="PANTHER" id="PTHR12439">
    <property type="entry name" value="PLACENTAL PROTEIN 11-RELATED"/>
    <property type="match status" value="1"/>
</dbReference>
<organism evidence="14 15">
    <name type="scientific">Paralvinella palmiformis</name>
    <dbReference type="NCBI Taxonomy" id="53620"/>
    <lineage>
        <taxon>Eukaryota</taxon>
        <taxon>Metazoa</taxon>
        <taxon>Spiralia</taxon>
        <taxon>Lophotrochozoa</taxon>
        <taxon>Annelida</taxon>
        <taxon>Polychaeta</taxon>
        <taxon>Sedentaria</taxon>
        <taxon>Canalipalpata</taxon>
        <taxon>Terebellida</taxon>
        <taxon>Terebelliformia</taxon>
        <taxon>Alvinellidae</taxon>
        <taxon>Paralvinella</taxon>
    </lineage>
</organism>
<sequence>MSTTGFVEDEKYERRRQITFGCLISIVLLFLLAVISSGILLGCYLVSHRDDDILFQVSLNSSQVERSDYGYEPVHQDNDPDIYDVVSTHHSVTSVASLPPTSVQNQPDGQVNHHKLSEVIEEIWQASLSRYLAAGTDYALHFQGKTNQTENEDRAPKKLFQKMTSDIRRYSPIHRKFVRLLNNYEVGDDDILGRREREEEDFLNELLRSGPFIVLERFLSDQKLFSTSFSSEIYDLWFKKLDGRSSAFETVFVGVKHESRVFGLNNWIQFYLQEKAKRINYHGYLSKNQIGLLQLRFTWDGIMKPLSTMFIGTSPDFELALYSLCYFVRGTAPCLFSLQGQDIIVAYNESTQATEFIINISDTLT</sequence>
<keyword evidence="10" id="KW-0456">Lyase</keyword>
<dbReference type="InterPro" id="IPR018998">
    <property type="entry name" value="EndoU_C"/>
</dbReference>
<evidence type="ECO:0000256" key="9">
    <source>
        <dbReference type="ARBA" id="ARBA00023211"/>
    </source>
</evidence>
<evidence type="ECO:0000256" key="7">
    <source>
        <dbReference type="ARBA" id="ARBA00022801"/>
    </source>
</evidence>
<evidence type="ECO:0000256" key="2">
    <source>
        <dbReference type="ARBA" id="ARBA00010168"/>
    </source>
</evidence>
<evidence type="ECO:0000256" key="6">
    <source>
        <dbReference type="ARBA" id="ARBA00022759"/>
    </source>
</evidence>
<dbReference type="EC" id="4.6.1.-" evidence="11"/>
<accession>A0AAD9K9A1</accession>
<dbReference type="SUPFAM" id="SSF142877">
    <property type="entry name" value="EndoU-like"/>
    <property type="match status" value="1"/>
</dbReference>
<name>A0AAD9K9A1_9ANNE</name>
<evidence type="ECO:0000256" key="12">
    <source>
        <dbReference type="SAM" id="Phobius"/>
    </source>
</evidence>
<evidence type="ECO:0000259" key="13">
    <source>
        <dbReference type="PROSITE" id="PS51959"/>
    </source>
</evidence>
<keyword evidence="12" id="KW-1133">Transmembrane helix</keyword>
<evidence type="ECO:0000313" key="14">
    <source>
        <dbReference type="EMBL" id="KAK2167086.1"/>
    </source>
</evidence>
<protein>
    <recommendedName>
        <fullName evidence="11">Uridylate-specific endoribonuclease</fullName>
        <ecNumber evidence="11">4.6.1.-</ecNumber>
    </recommendedName>
</protein>
<dbReference type="GO" id="GO:0004521">
    <property type="term" value="F:RNA endonuclease activity"/>
    <property type="evidence" value="ECO:0007669"/>
    <property type="project" value="UniProtKB-UniRule"/>
</dbReference>
<keyword evidence="7 11" id="KW-0378">Hydrolase</keyword>